<evidence type="ECO:0000313" key="3">
    <source>
        <dbReference type="Proteomes" id="UP001470230"/>
    </source>
</evidence>
<gene>
    <name evidence="2" type="ORF">M9Y10_010347</name>
</gene>
<dbReference type="Pfam" id="PF13913">
    <property type="entry name" value="zf-C2HC_2"/>
    <property type="match status" value="2"/>
</dbReference>
<proteinExistence type="predicted"/>
<dbReference type="SMART" id="SM00454">
    <property type="entry name" value="SAM"/>
    <property type="match status" value="1"/>
</dbReference>
<dbReference type="SUPFAM" id="SSF47769">
    <property type="entry name" value="SAM/Pointed domain"/>
    <property type="match status" value="1"/>
</dbReference>
<feature type="domain" description="SAM" evidence="1">
    <location>
        <begin position="6"/>
        <end position="69"/>
    </location>
</feature>
<dbReference type="EMBL" id="JAPFFF010000016">
    <property type="protein sequence ID" value="KAK8864821.1"/>
    <property type="molecule type" value="Genomic_DNA"/>
</dbReference>
<evidence type="ECO:0000313" key="2">
    <source>
        <dbReference type="EMBL" id="KAK8864821.1"/>
    </source>
</evidence>
<accession>A0ABR2ILB4</accession>
<dbReference type="Proteomes" id="UP001470230">
    <property type="component" value="Unassembled WGS sequence"/>
</dbReference>
<dbReference type="Pfam" id="PF07647">
    <property type="entry name" value="SAM_2"/>
    <property type="match status" value="1"/>
</dbReference>
<sequence>MDTSNWTVSDVADYLKQIGLGQYSQAFIQNDISGIELPYLNEEYLIELGVKSIGHRIKLTRFIKTIKNIETSFPPLKANIDERDIIHPLPENIYQQLFINSTLDENQKFENEPMKECNVCHRIFNQKVIDYHQNQCQETFNKCKTEFSRRGLNVTNEDIVDLLAGKVPASAIRLEKCKFCGKKISPKLIDIHQRQCQRKLQEKKRKEIIANTESKEKEVQKTDYKEKHNQLIELIKQNKKEGPKYQLPIEDNLEKTELNA</sequence>
<reference evidence="2 3" key="1">
    <citation type="submission" date="2024-04" db="EMBL/GenBank/DDBJ databases">
        <title>Tritrichomonas musculus Genome.</title>
        <authorList>
            <person name="Alves-Ferreira E."/>
            <person name="Grigg M."/>
            <person name="Lorenzi H."/>
            <person name="Galac M."/>
        </authorList>
    </citation>
    <scope>NUCLEOTIDE SEQUENCE [LARGE SCALE GENOMIC DNA]</scope>
    <source>
        <strain evidence="2 3">EAF2021</strain>
    </source>
</reference>
<dbReference type="Gene3D" id="1.10.150.50">
    <property type="entry name" value="Transcription Factor, Ets-1"/>
    <property type="match status" value="1"/>
</dbReference>
<dbReference type="InterPro" id="IPR013761">
    <property type="entry name" value="SAM/pointed_sf"/>
</dbReference>
<name>A0ABR2ILB4_9EUKA</name>
<keyword evidence="3" id="KW-1185">Reference proteome</keyword>
<evidence type="ECO:0000259" key="1">
    <source>
        <dbReference type="PROSITE" id="PS50105"/>
    </source>
</evidence>
<dbReference type="InterPro" id="IPR001660">
    <property type="entry name" value="SAM"/>
</dbReference>
<dbReference type="PROSITE" id="PS50105">
    <property type="entry name" value="SAM_DOMAIN"/>
    <property type="match status" value="1"/>
</dbReference>
<dbReference type="PANTHER" id="PTHR46829">
    <property type="entry name" value="STERILE ALPHA MOTIF DOMAIN-CONTAINING PROTEIN 15"/>
    <property type="match status" value="1"/>
</dbReference>
<protein>
    <submittedName>
        <fullName evidence="2">Zinc finger C2HC domain-containing protein 1A</fullName>
    </submittedName>
</protein>
<dbReference type="PANTHER" id="PTHR46829:SF1">
    <property type="entry name" value="STERILE ALPHA MOTIF DOMAIN-CONTAINING PROTEIN 15"/>
    <property type="match status" value="1"/>
</dbReference>
<comment type="caution">
    <text evidence="2">The sequence shown here is derived from an EMBL/GenBank/DDBJ whole genome shotgun (WGS) entry which is preliminary data.</text>
</comment>
<organism evidence="2 3">
    <name type="scientific">Tritrichomonas musculus</name>
    <dbReference type="NCBI Taxonomy" id="1915356"/>
    <lineage>
        <taxon>Eukaryota</taxon>
        <taxon>Metamonada</taxon>
        <taxon>Parabasalia</taxon>
        <taxon>Tritrichomonadida</taxon>
        <taxon>Tritrichomonadidae</taxon>
        <taxon>Tritrichomonas</taxon>
    </lineage>
</organism>